<dbReference type="InterPro" id="IPR029028">
    <property type="entry name" value="Alpha/beta_knot_MTases"/>
</dbReference>
<dbReference type="RefSeq" id="WP_156574930.1">
    <property type="nucleotide sequence ID" value="NZ_CP046415.1"/>
</dbReference>
<gene>
    <name evidence="6 8" type="primary">rlmB</name>
    <name evidence="8" type="ORF">GM160_10050</name>
</gene>
<dbReference type="GO" id="GO:0005829">
    <property type="term" value="C:cytosol"/>
    <property type="evidence" value="ECO:0007669"/>
    <property type="project" value="TreeGrafter"/>
</dbReference>
<comment type="catalytic activity">
    <reaction evidence="6">
        <text>guanosine(2251) in 23S rRNA + S-adenosyl-L-methionine = 2'-O-methylguanosine(2251) in 23S rRNA + S-adenosyl-L-homocysteine + H(+)</text>
        <dbReference type="Rhea" id="RHEA:24140"/>
        <dbReference type="Rhea" id="RHEA-COMP:10239"/>
        <dbReference type="Rhea" id="RHEA-COMP:10241"/>
        <dbReference type="ChEBI" id="CHEBI:15378"/>
        <dbReference type="ChEBI" id="CHEBI:57856"/>
        <dbReference type="ChEBI" id="CHEBI:59789"/>
        <dbReference type="ChEBI" id="CHEBI:74269"/>
        <dbReference type="ChEBI" id="CHEBI:74445"/>
        <dbReference type="EC" id="2.1.1.185"/>
    </reaction>
</comment>
<organism evidence="8 9">
    <name type="scientific">Guyparkeria halophila</name>
    <dbReference type="NCBI Taxonomy" id="47960"/>
    <lineage>
        <taxon>Bacteria</taxon>
        <taxon>Pseudomonadati</taxon>
        <taxon>Pseudomonadota</taxon>
        <taxon>Gammaproteobacteria</taxon>
        <taxon>Chromatiales</taxon>
        <taxon>Thioalkalibacteraceae</taxon>
        <taxon>Guyparkeria</taxon>
    </lineage>
</organism>
<name>A0A6I6DBT8_9GAMM</name>
<evidence type="ECO:0000256" key="5">
    <source>
        <dbReference type="ARBA" id="ARBA00022691"/>
    </source>
</evidence>
<dbReference type="Gene3D" id="3.30.1330.30">
    <property type="match status" value="1"/>
</dbReference>
<feature type="binding site" evidence="6">
    <location>
        <position position="225"/>
    </location>
    <ligand>
        <name>S-adenosyl-L-methionine</name>
        <dbReference type="ChEBI" id="CHEBI:59789"/>
    </ligand>
</feature>
<evidence type="ECO:0000256" key="3">
    <source>
        <dbReference type="ARBA" id="ARBA00022603"/>
    </source>
</evidence>
<dbReference type="InterPro" id="IPR001537">
    <property type="entry name" value="SpoU_MeTrfase"/>
</dbReference>
<accession>A0A6I6DBT8</accession>
<dbReference type="InterPro" id="IPR029064">
    <property type="entry name" value="Ribosomal_eL30-like_sf"/>
</dbReference>
<keyword evidence="2 6" id="KW-0698">rRNA processing</keyword>
<dbReference type="Pfam" id="PF08032">
    <property type="entry name" value="SpoU_sub_bind"/>
    <property type="match status" value="1"/>
</dbReference>
<keyword evidence="5 6" id="KW-0949">S-adenosyl-L-methionine</keyword>
<feature type="domain" description="RNA 2-O ribose methyltransferase substrate binding" evidence="7">
    <location>
        <begin position="9"/>
        <end position="87"/>
    </location>
</feature>
<dbReference type="InterPro" id="IPR013123">
    <property type="entry name" value="SpoU_subst-bd"/>
</dbReference>
<dbReference type="SMART" id="SM00967">
    <property type="entry name" value="SpoU_sub_bind"/>
    <property type="match status" value="1"/>
</dbReference>
<dbReference type="GO" id="GO:0070039">
    <property type="term" value="F:rRNA (guanosine-2'-O-)-methyltransferase activity"/>
    <property type="evidence" value="ECO:0007669"/>
    <property type="project" value="UniProtKB-UniRule"/>
</dbReference>
<dbReference type="AlphaFoldDB" id="A0A6I6DBT8"/>
<evidence type="ECO:0000256" key="6">
    <source>
        <dbReference type="HAMAP-Rule" id="MF_01887"/>
    </source>
</evidence>
<comment type="subcellular location">
    <subcellularLocation>
        <location evidence="6">Cytoplasm</location>
    </subcellularLocation>
</comment>
<dbReference type="PANTHER" id="PTHR46429:SF1">
    <property type="entry name" value="23S RRNA (GUANOSINE-2'-O-)-METHYLTRANSFERASE RLMB"/>
    <property type="match status" value="1"/>
</dbReference>
<dbReference type="Proteomes" id="UP000427716">
    <property type="component" value="Chromosome"/>
</dbReference>
<comment type="function">
    <text evidence="6">Specifically methylates the ribose of guanosine 2251 in 23S rRNA.</text>
</comment>
<dbReference type="FunFam" id="3.40.1280.10:FF:000008">
    <property type="entry name" value="Group 3 RNA methyltransferase TrmH"/>
    <property type="match status" value="1"/>
</dbReference>
<keyword evidence="3 6" id="KW-0489">Methyltransferase</keyword>
<dbReference type="SUPFAM" id="SSF55315">
    <property type="entry name" value="L30e-like"/>
    <property type="match status" value="1"/>
</dbReference>
<dbReference type="EMBL" id="CP046415">
    <property type="protein sequence ID" value="QGT79202.1"/>
    <property type="molecule type" value="Genomic_DNA"/>
</dbReference>
<dbReference type="PANTHER" id="PTHR46429">
    <property type="entry name" value="23S RRNA (GUANOSINE-2'-O-)-METHYLTRANSFERASE RLMB"/>
    <property type="match status" value="1"/>
</dbReference>
<dbReference type="HAMAP" id="MF_01887">
    <property type="entry name" value="23SrRNA_methyltr_B"/>
    <property type="match status" value="1"/>
</dbReference>
<dbReference type="CDD" id="cd18103">
    <property type="entry name" value="SpoU-like_RlmB"/>
    <property type="match status" value="1"/>
</dbReference>
<dbReference type="GO" id="GO:0003723">
    <property type="term" value="F:RNA binding"/>
    <property type="evidence" value="ECO:0007669"/>
    <property type="project" value="InterPro"/>
</dbReference>
<evidence type="ECO:0000256" key="1">
    <source>
        <dbReference type="ARBA" id="ARBA00022490"/>
    </source>
</evidence>
<dbReference type="Pfam" id="PF00588">
    <property type="entry name" value="SpoU_methylase"/>
    <property type="match status" value="1"/>
</dbReference>
<keyword evidence="4 6" id="KW-0808">Transferase</keyword>
<evidence type="ECO:0000313" key="8">
    <source>
        <dbReference type="EMBL" id="QGT79202.1"/>
    </source>
</evidence>
<feature type="binding site" evidence="6">
    <location>
        <position position="205"/>
    </location>
    <ligand>
        <name>S-adenosyl-L-methionine</name>
        <dbReference type="ChEBI" id="CHEBI:59789"/>
    </ligand>
</feature>
<dbReference type="InterPro" id="IPR004441">
    <property type="entry name" value="rRNA_MeTrfase_TrmH"/>
</dbReference>
<dbReference type="Gene3D" id="3.40.1280.10">
    <property type="match status" value="1"/>
</dbReference>
<dbReference type="InterPro" id="IPR024915">
    <property type="entry name" value="23S_rRNA_MeTrfase_RlmB"/>
</dbReference>
<keyword evidence="9" id="KW-1185">Reference proteome</keyword>
<keyword evidence="1 6" id="KW-0963">Cytoplasm</keyword>
<evidence type="ECO:0000256" key="2">
    <source>
        <dbReference type="ARBA" id="ARBA00022552"/>
    </source>
</evidence>
<evidence type="ECO:0000313" key="9">
    <source>
        <dbReference type="Proteomes" id="UP000427716"/>
    </source>
</evidence>
<dbReference type="InterPro" id="IPR029026">
    <property type="entry name" value="tRNA_m1G_MTases_N"/>
</dbReference>
<evidence type="ECO:0000256" key="4">
    <source>
        <dbReference type="ARBA" id="ARBA00022679"/>
    </source>
</evidence>
<dbReference type="EC" id="2.1.1.185" evidence="6"/>
<dbReference type="KEGG" id="ghl:GM160_10050"/>
<proteinExistence type="inferred from homology"/>
<feature type="binding site" evidence="6">
    <location>
        <position position="234"/>
    </location>
    <ligand>
        <name>S-adenosyl-L-methionine</name>
        <dbReference type="ChEBI" id="CHEBI:59789"/>
    </ligand>
</feature>
<comment type="similarity">
    <text evidence="6">Belongs to the class IV-like SAM-binding methyltransferase superfamily. RNA methyltransferase TrmH family. RlmB subfamily.</text>
</comment>
<dbReference type="NCBIfam" id="TIGR00186">
    <property type="entry name" value="rRNA_methyl_3"/>
    <property type="match status" value="1"/>
</dbReference>
<evidence type="ECO:0000259" key="7">
    <source>
        <dbReference type="SMART" id="SM00967"/>
    </source>
</evidence>
<dbReference type="SUPFAM" id="SSF75217">
    <property type="entry name" value="alpha/beta knot"/>
    <property type="match status" value="1"/>
</dbReference>
<reference evidence="8 9" key="1">
    <citation type="submission" date="2019-11" db="EMBL/GenBank/DDBJ databases">
        <authorList>
            <person name="Zhang J."/>
            <person name="Sun C."/>
        </authorList>
    </citation>
    <scope>NUCLEOTIDE SEQUENCE [LARGE SCALE GENOMIC DNA]</scope>
    <source>
        <strain evidence="9">sp2</strain>
    </source>
</reference>
<sequence>MARPDAIDWIGGFHAVEAALRERPERVERVALSGRDDRRARRLQALAEQAGVPVESRDEAWFDTLRSDGKPLRHQGVAARVALSQAGDEHDLSALLDAADEPPLLLVLDGVTDPHNLGACLRAAEAAGVLAVVAPKDRACGLTPAARKTSAGSAERLPFIQVTNLARTLADLKARDVWIVGAAGEGPVSLYESDFACEPVALVMGAEGGGLRRLTRERCDQLIHIPMAPSVESLNVSVASAVCLFEFRRQRLAAAG</sequence>
<protein>
    <recommendedName>
        <fullName evidence="6">23S rRNA (guanosine-2'-O-)-methyltransferase RlmB</fullName>
        <ecNumber evidence="6">2.1.1.185</ecNumber>
    </recommendedName>
    <alternativeName>
        <fullName evidence="6">23S rRNA (guanosine2251 2'-O)-methyltransferase</fullName>
    </alternativeName>
    <alternativeName>
        <fullName evidence="6">23S rRNA Gm2251 2'-O-methyltransferase</fullName>
    </alternativeName>
</protein>